<keyword evidence="3" id="KW-1185">Reference proteome</keyword>
<proteinExistence type="predicted"/>
<dbReference type="RefSeq" id="WP_084954029.1">
    <property type="nucleotide sequence ID" value="NZ_MZZM01000043.1"/>
</dbReference>
<accession>A0A1X0XIX1</accession>
<evidence type="ECO:0000313" key="3">
    <source>
        <dbReference type="Proteomes" id="UP000193040"/>
    </source>
</evidence>
<evidence type="ECO:0000313" key="2">
    <source>
        <dbReference type="EMBL" id="ORJ52831.1"/>
    </source>
</evidence>
<dbReference type="Proteomes" id="UP000193040">
    <property type="component" value="Unassembled WGS sequence"/>
</dbReference>
<evidence type="ECO:0000256" key="1">
    <source>
        <dbReference type="SAM" id="Coils"/>
    </source>
</evidence>
<keyword evidence="1" id="KW-0175">Coiled coil</keyword>
<organism evidence="2 3">
    <name type="scientific">Mycobacterium simiae</name>
    <name type="common">Mycobacterium habana</name>
    <dbReference type="NCBI Taxonomy" id="1784"/>
    <lineage>
        <taxon>Bacteria</taxon>
        <taxon>Bacillati</taxon>
        <taxon>Actinomycetota</taxon>
        <taxon>Actinomycetes</taxon>
        <taxon>Mycobacteriales</taxon>
        <taxon>Mycobacteriaceae</taxon>
        <taxon>Mycobacterium</taxon>
        <taxon>Mycobacterium simiae complex</taxon>
    </lineage>
</organism>
<comment type="caution">
    <text evidence="2">The sequence shown here is derived from an EMBL/GenBank/DDBJ whole genome shotgun (WGS) entry which is preliminary data.</text>
</comment>
<feature type="coiled-coil region" evidence="1">
    <location>
        <begin position="154"/>
        <end position="181"/>
    </location>
</feature>
<reference evidence="2 3" key="1">
    <citation type="submission" date="2017-03" db="EMBL/GenBank/DDBJ databases">
        <title>Genomic insights into Mycobacterium simiae human colonization.</title>
        <authorList>
            <person name="Steffani J.L."/>
            <person name="Brunck M.E."/>
            <person name="Cruz E."/>
            <person name="Montiel R."/>
            <person name="Barona F."/>
        </authorList>
    </citation>
    <scope>NUCLEOTIDE SEQUENCE [LARGE SCALE GENOMIC DNA]</scope>
    <source>
        <strain evidence="2 3">MsiGto</strain>
    </source>
</reference>
<dbReference type="EMBL" id="MZZM01000043">
    <property type="protein sequence ID" value="ORJ52831.1"/>
    <property type="molecule type" value="Genomic_DNA"/>
</dbReference>
<gene>
    <name evidence="2" type="ORF">B5M45_29925</name>
</gene>
<protein>
    <submittedName>
        <fullName evidence="2">Uncharacterized protein</fullName>
    </submittedName>
</protein>
<name>A0A1X0XIX1_MYCSI</name>
<dbReference type="AlphaFoldDB" id="A0A1X0XIX1"/>
<sequence>MFQSLHALGDLLRRQRTEIESTLGHRAMGVAACEVLDELAAVIATVTDKVPADAAITRTGIMEYGDKAIAAMRLSQSVFDKLDEILKQGGADIYQRRQPQIRLIGRIESEGYAVDSSDFTTVRDAKVYASKDDCDDAAARIQLDAEMITRGEQARLYQDRLQRVEASIERAEEEYAQQIRQLITAFE</sequence>